<proteinExistence type="predicted"/>
<dbReference type="InterPro" id="IPR011042">
    <property type="entry name" value="6-blade_b-propeller_TolB-like"/>
</dbReference>
<dbReference type="EMBL" id="BLVO01000012">
    <property type="protein sequence ID" value="GFM32532.1"/>
    <property type="molecule type" value="Genomic_DNA"/>
</dbReference>
<accession>A0A7J0BH65</accession>
<dbReference type="SUPFAM" id="SSF101898">
    <property type="entry name" value="NHL repeat"/>
    <property type="match status" value="1"/>
</dbReference>
<comment type="caution">
    <text evidence="1">The sequence shown here is derived from an EMBL/GenBank/DDBJ whole genome shotgun (WGS) entry which is preliminary data.</text>
</comment>
<dbReference type="RefSeq" id="WP_174404233.1">
    <property type="nucleotide sequence ID" value="NZ_BLVO01000012.1"/>
</dbReference>
<keyword evidence="2" id="KW-1185">Reference proteome</keyword>
<dbReference type="AlphaFoldDB" id="A0A7J0BH65"/>
<evidence type="ECO:0000313" key="2">
    <source>
        <dbReference type="Proteomes" id="UP000503840"/>
    </source>
</evidence>
<dbReference type="Gene3D" id="2.120.10.30">
    <property type="entry name" value="TolB, C-terminal domain"/>
    <property type="match status" value="1"/>
</dbReference>
<reference evidence="1 2" key="1">
    <citation type="submission" date="2020-05" db="EMBL/GenBank/DDBJ databases">
        <title>Draft genome sequence of Desulfovibrio sp. strain HN2T.</title>
        <authorList>
            <person name="Ueno A."/>
            <person name="Tamazawa S."/>
            <person name="Tamamura S."/>
            <person name="Murakami T."/>
            <person name="Kiyama T."/>
            <person name="Inomata H."/>
            <person name="Amano Y."/>
            <person name="Miyakawa K."/>
            <person name="Tamaki H."/>
            <person name="Naganuma T."/>
            <person name="Kaneko K."/>
        </authorList>
    </citation>
    <scope>NUCLEOTIDE SEQUENCE [LARGE SCALE GENOMIC DNA]</scope>
    <source>
        <strain evidence="1 2">HN2</strain>
    </source>
</reference>
<name>A0A7J0BH65_9BACT</name>
<dbReference type="Proteomes" id="UP000503840">
    <property type="component" value="Unassembled WGS sequence"/>
</dbReference>
<evidence type="ECO:0000313" key="1">
    <source>
        <dbReference type="EMBL" id="GFM32532.1"/>
    </source>
</evidence>
<gene>
    <name evidence="1" type="ORF">DSM101010T_08970</name>
</gene>
<protein>
    <submittedName>
        <fullName evidence="1">Uncharacterized protein</fullName>
    </submittedName>
</protein>
<organism evidence="1 2">
    <name type="scientific">Desulfovibrio subterraneus</name>
    <dbReference type="NCBI Taxonomy" id="2718620"/>
    <lineage>
        <taxon>Bacteria</taxon>
        <taxon>Pseudomonadati</taxon>
        <taxon>Thermodesulfobacteriota</taxon>
        <taxon>Desulfovibrionia</taxon>
        <taxon>Desulfovibrionales</taxon>
        <taxon>Desulfovibrionaceae</taxon>
        <taxon>Desulfovibrio</taxon>
    </lineage>
</organism>
<sequence>MQQAVKNTTDSYSRNITRRYRGALRYMADALEDHAVFLHVLSGLPQATQQMHSALSDGVRRRVTGLQTEMNEHLPESMMFRHMALLQGALERDDAAMLEYAMGELLCHAPDDGTVAAACAAVEGSGTAATSAALLARYRFAPQARLDCSEGAVPMALHHRSSNNVLYVADFRNHLIRRYAENGEIMAPLALGCTLPHDLFADEQGGLWVCDFGNNRLLRLGQDDAVDRVIELNPFCTGIHQGAGVRSGCTIGSTVHLVLANEKTKARFRAMLDLDEAEPQLQFVQRKGSIQPLRLFRGDNDLFMFGWPGAEAGRIHAGRRVPVAKGYLHPQVRGLVAVGGYRYLLAQNQVIKLDENGVQVFAYSLEKVLGISGCSALSMAAGRWGGNDALFVSDAISGNIFVFAI</sequence>